<feature type="domain" description="PXA" evidence="2">
    <location>
        <begin position="618"/>
        <end position="780"/>
    </location>
</feature>
<dbReference type="InterPro" id="IPR032717">
    <property type="entry name" value="Mss51_Znf"/>
</dbReference>
<dbReference type="PANTHER" id="PTHR28069">
    <property type="entry name" value="GH20023P"/>
    <property type="match status" value="1"/>
</dbReference>
<evidence type="ECO:0000313" key="3">
    <source>
        <dbReference type="EMBL" id="PON20490.1"/>
    </source>
</evidence>
<comment type="caution">
    <text evidence="3">The sequence shown here is derived from an EMBL/GenBank/DDBJ whole genome shotgun (WGS) entry which is preliminary data.</text>
</comment>
<keyword evidence="4" id="KW-1185">Reference proteome</keyword>
<dbReference type="GO" id="GO:0005739">
    <property type="term" value="C:mitochondrion"/>
    <property type="evidence" value="ECO:0007669"/>
    <property type="project" value="GOC"/>
</dbReference>
<gene>
    <name evidence="3" type="ORF">TGAM01_v210660</name>
</gene>
<evidence type="ECO:0000256" key="1">
    <source>
        <dbReference type="SAM" id="MobiDB-lite"/>
    </source>
</evidence>
<feature type="region of interest" description="Disordered" evidence="1">
    <location>
        <begin position="522"/>
        <end position="581"/>
    </location>
</feature>
<dbReference type="GO" id="GO:0033617">
    <property type="term" value="P:mitochondrial respiratory chain complex IV assembly"/>
    <property type="evidence" value="ECO:0007669"/>
    <property type="project" value="TreeGrafter"/>
</dbReference>
<dbReference type="PANTHER" id="PTHR28069:SF1">
    <property type="entry name" value="PROTEIN MSS51, MITOCHONDRIAL"/>
    <property type="match status" value="1"/>
</dbReference>
<dbReference type="Pfam" id="PF02194">
    <property type="entry name" value="PXA"/>
    <property type="match status" value="2"/>
</dbReference>
<name>A0A2P4Z890_9HYPO</name>
<organism evidence="3 4">
    <name type="scientific">Trichoderma gamsii</name>
    <dbReference type="NCBI Taxonomy" id="398673"/>
    <lineage>
        <taxon>Eukaryota</taxon>
        <taxon>Fungi</taxon>
        <taxon>Dikarya</taxon>
        <taxon>Ascomycota</taxon>
        <taxon>Pezizomycotina</taxon>
        <taxon>Sordariomycetes</taxon>
        <taxon>Hypocreomycetidae</taxon>
        <taxon>Hypocreales</taxon>
        <taxon>Hypocreaceae</taxon>
        <taxon>Trichoderma</taxon>
    </lineage>
</organism>
<dbReference type="RefSeq" id="XP_024404414.1">
    <property type="nucleotide sequence ID" value="XM_024550842.1"/>
</dbReference>
<dbReference type="InterPro" id="IPR003114">
    <property type="entry name" value="Phox_assoc"/>
</dbReference>
<dbReference type="InterPro" id="IPR046824">
    <property type="entry name" value="Mss51-like_C"/>
</dbReference>
<dbReference type="AlphaFoldDB" id="A0A2P4Z890"/>
<sequence>MEPALRRAAHSLCGRCSASLRKQVIAGAALKPWAPAAIRSIHSAKSLDANRTASGSKLTTTAREYSSSASEASTGERSPAATLRLSPDDLFHPFSKSPVPEFRRRAAYMRQNAYCPHPDHKHARVPLDSSTVGDAAPAAEGDMAPAHVDFECPDCGIAVYCSKEHWMDDYENHLKICDTLRQINEDDHDLRSGRVFHEGNLPDLQMENAAVNMTNWDTFMYTREFEAVNSDRSMRQITRLLTYPITVGSVLHELSPYNIQKGGRMTVEGLKSFSALRYNLHIPRSGRGAGVNQLRPEPPPVRLFILGARAESSLPRPIWVQLAHLFPEARLHLIFIGPESMANRDDEFPLPERTPSNPFGAVVEDRVWYNMKISTIVDYYHTIHKTGQFAPYDPYFDCFVLFHPGLGHPASSHDWEETLPLLLETKVPIISTGYTQVDMERDVEWVNKKSGGEFDVLLEPGENTFRSLRWDLDDMDPQDITCGNWGVWAFRGKRYETTTRNLEEHRPPASASVARLLARNAPATTPDSPAMTAASTASAPLAPARAPTTPRSKHAASSPPPEAGVADRRSNRPGPVDPLSDRATLSLIRRTLCPQQLGNKGRDAQPPIEELLPPLTSRNDVDLQLYAFLAIIMREFVQSWYGKITTDETFCGVTLHVGSATDWDAARRVASRAALQPSVEADPRDVYHSILPLPFLSPVPREDDASSVKLQKENEATYRQLLVQAVLAILLPTEDLENPCLTALVEQILSELIIGNVIAGKASQPWLLYEAICIAAKSLNEQKARAKTRIVSGKDQPPPSLSGLGQDADRSPKWTAQRVFVLAIHLGILLFNAVRFMVVTLADSISLPPRTALHLDEEAADHVENIKRPSPPADTNVAPAKVPVLAFKLWTCFGNLIELEERKPWLGGFISLLQTAAVNGPWRIAGLDGPLDRLLSHHIQSLFDPSHLPPLLRSLRGALFPNNSPGSSSLAAPQSEEELLALRRRAARAIRGLLPTSVARVYFGGRLWRLGGLLGSGDNFGRSSAAVDREDDERVVDELAGLLDVVGDEYCNKHLMYSVLELVLVRLMPELSEKGVMELWEERLG</sequence>
<protein>
    <recommendedName>
        <fullName evidence="2">PXA domain-containing protein</fullName>
    </recommendedName>
</protein>
<evidence type="ECO:0000313" key="4">
    <source>
        <dbReference type="Proteomes" id="UP000054821"/>
    </source>
</evidence>
<feature type="compositionally biased region" description="Low complexity" evidence="1">
    <location>
        <begin position="522"/>
        <end position="550"/>
    </location>
</feature>
<accession>A0A2P4Z890</accession>
<feature type="compositionally biased region" description="Low complexity" evidence="1">
    <location>
        <begin position="59"/>
        <end position="78"/>
    </location>
</feature>
<dbReference type="Pfam" id="PF20179">
    <property type="entry name" value="MSS51_C"/>
    <property type="match status" value="1"/>
</dbReference>
<evidence type="ECO:0000259" key="2">
    <source>
        <dbReference type="PROSITE" id="PS51207"/>
    </source>
</evidence>
<dbReference type="PROSITE" id="PS51207">
    <property type="entry name" value="PXA"/>
    <property type="match status" value="1"/>
</dbReference>
<feature type="region of interest" description="Disordered" evidence="1">
    <location>
        <begin position="47"/>
        <end position="82"/>
    </location>
</feature>
<reference evidence="3 4" key="1">
    <citation type="journal article" date="2016" name="Genome Announc.">
        <title>Draft Whole-Genome Sequence of Trichoderma gamsii T6085, a Promising Biocontrol Agent of Fusarium Head Blight on Wheat.</title>
        <authorList>
            <person name="Baroncelli R."/>
            <person name="Zapparata A."/>
            <person name="Piaggeschi G."/>
            <person name="Sarrocco S."/>
            <person name="Vannacci G."/>
        </authorList>
    </citation>
    <scope>NUCLEOTIDE SEQUENCE [LARGE SCALE GENOMIC DNA]</scope>
    <source>
        <strain evidence="3 4">T6085</strain>
    </source>
</reference>
<proteinExistence type="predicted"/>
<dbReference type="Proteomes" id="UP000054821">
    <property type="component" value="Unassembled WGS sequence"/>
</dbReference>
<dbReference type="EMBL" id="JPDN02000068">
    <property type="protein sequence ID" value="PON20490.1"/>
    <property type="molecule type" value="Genomic_DNA"/>
</dbReference>
<feature type="compositionally biased region" description="Polar residues" evidence="1">
    <location>
        <begin position="49"/>
        <end position="58"/>
    </location>
</feature>
<dbReference type="SUPFAM" id="SSF144232">
    <property type="entry name" value="HIT/MYND zinc finger-like"/>
    <property type="match status" value="1"/>
</dbReference>
<feature type="region of interest" description="Disordered" evidence="1">
    <location>
        <begin position="788"/>
        <end position="809"/>
    </location>
</feature>
<dbReference type="GeneID" id="29990267"/>
<dbReference type="STRING" id="398673.A0A2P4Z890"/>
<dbReference type="Pfam" id="PF13824">
    <property type="entry name" value="zf-Mss51"/>
    <property type="match status" value="1"/>
</dbReference>